<feature type="non-terminal residue" evidence="10">
    <location>
        <position position="298"/>
    </location>
</feature>
<feature type="domain" description="Reverse transcriptase" evidence="9">
    <location>
        <begin position="1"/>
        <end position="81"/>
    </location>
</feature>
<dbReference type="PANTHER" id="PTHR37984:SF5">
    <property type="entry name" value="PROTEIN NYNRIN-LIKE"/>
    <property type="match status" value="1"/>
</dbReference>
<evidence type="ECO:0000256" key="6">
    <source>
        <dbReference type="ARBA" id="ARBA00022759"/>
    </source>
</evidence>
<dbReference type="InterPro" id="IPR041373">
    <property type="entry name" value="RT_RNaseH"/>
</dbReference>
<accession>A0A8X8BWS5</accession>
<dbReference type="EC" id="3.1.26.4" evidence="2"/>
<dbReference type="InterPro" id="IPR000477">
    <property type="entry name" value="RT_dom"/>
</dbReference>
<dbReference type="PANTHER" id="PTHR37984">
    <property type="entry name" value="PROTEIN CBG26694"/>
    <property type="match status" value="1"/>
</dbReference>
<keyword evidence="11" id="KW-1185">Reference proteome</keyword>
<dbReference type="Proteomes" id="UP000886611">
    <property type="component" value="Unassembled WGS sequence"/>
</dbReference>
<feature type="non-terminal residue" evidence="10">
    <location>
        <position position="1"/>
    </location>
</feature>
<dbReference type="InterPro" id="IPR043128">
    <property type="entry name" value="Rev_trsase/Diguanyl_cyclase"/>
</dbReference>
<keyword evidence="3" id="KW-0808">Transferase</keyword>
<evidence type="ECO:0000256" key="2">
    <source>
        <dbReference type="ARBA" id="ARBA00012180"/>
    </source>
</evidence>
<evidence type="ECO:0000256" key="4">
    <source>
        <dbReference type="ARBA" id="ARBA00022695"/>
    </source>
</evidence>
<dbReference type="Pfam" id="PF17917">
    <property type="entry name" value="RT_RNaseH"/>
    <property type="match status" value="1"/>
</dbReference>
<dbReference type="FunFam" id="3.10.20.370:FF:000001">
    <property type="entry name" value="Retrovirus-related Pol polyprotein from transposon 17.6-like protein"/>
    <property type="match status" value="1"/>
</dbReference>
<keyword evidence="7" id="KW-0378">Hydrolase</keyword>
<dbReference type="EMBL" id="JAATIS010000220">
    <property type="protein sequence ID" value="KAG2469484.1"/>
    <property type="molecule type" value="Genomic_DNA"/>
</dbReference>
<keyword evidence="5" id="KW-0540">Nuclease</keyword>
<evidence type="ECO:0000259" key="9">
    <source>
        <dbReference type="PROSITE" id="PS50878"/>
    </source>
</evidence>
<comment type="caution">
    <text evidence="10">The sequence shown here is derived from an EMBL/GenBank/DDBJ whole genome shotgun (WGS) entry which is preliminary data.</text>
</comment>
<dbReference type="Pfam" id="PF00078">
    <property type="entry name" value="RVT_1"/>
    <property type="match status" value="1"/>
</dbReference>
<evidence type="ECO:0000256" key="7">
    <source>
        <dbReference type="ARBA" id="ARBA00022801"/>
    </source>
</evidence>
<dbReference type="AlphaFoldDB" id="A0A8X8BWS5"/>
<dbReference type="FunFam" id="3.30.70.270:FF:000026">
    <property type="entry name" value="Transposon Ty3-G Gag-Pol polyprotein"/>
    <property type="match status" value="1"/>
</dbReference>
<gene>
    <name evidence="10" type="primary">Pol_2</name>
    <name evidence="10" type="ORF">GTO96_0004887</name>
</gene>
<dbReference type="SUPFAM" id="SSF56672">
    <property type="entry name" value="DNA/RNA polymerases"/>
    <property type="match status" value="1"/>
</dbReference>
<keyword evidence="8" id="KW-0695">RNA-directed DNA polymerase</keyword>
<keyword evidence="6" id="KW-0255">Endonuclease</keyword>
<evidence type="ECO:0000256" key="1">
    <source>
        <dbReference type="ARBA" id="ARBA00010879"/>
    </source>
</evidence>
<evidence type="ECO:0000313" key="11">
    <source>
        <dbReference type="Proteomes" id="UP000886611"/>
    </source>
</evidence>
<dbReference type="InterPro" id="IPR043502">
    <property type="entry name" value="DNA/RNA_pol_sf"/>
</dbReference>
<evidence type="ECO:0000256" key="8">
    <source>
        <dbReference type="ARBA" id="ARBA00022918"/>
    </source>
</evidence>
<proteinExistence type="inferred from homology"/>
<reference evidence="10 11" key="1">
    <citation type="journal article" date="2021" name="Cell">
        <title>Tracing the genetic footprints of vertebrate landing in non-teleost ray-finned fishes.</title>
        <authorList>
            <person name="Bi X."/>
            <person name="Wang K."/>
            <person name="Yang L."/>
            <person name="Pan H."/>
            <person name="Jiang H."/>
            <person name="Wei Q."/>
            <person name="Fang M."/>
            <person name="Yu H."/>
            <person name="Zhu C."/>
            <person name="Cai Y."/>
            <person name="He Y."/>
            <person name="Gan X."/>
            <person name="Zeng H."/>
            <person name="Yu D."/>
            <person name="Zhu Y."/>
            <person name="Jiang H."/>
            <person name="Qiu Q."/>
            <person name="Yang H."/>
            <person name="Zhang Y.E."/>
            <person name="Wang W."/>
            <person name="Zhu M."/>
            <person name="He S."/>
            <person name="Zhang G."/>
        </authorList>
    </citation>
    <scope>NUCLEOTIDE SEQUENCE [LARGE SCALE GENOMIC DNA]</scope>
    <source>
        <strain evidence="10">Bchr_013</strain>
    </source>
</reference>
<protein>
    <recommendedName>
        <fullName evidence="2">ribonuclease H</fullName>
        <ecNumber evidence="2">3.1.26.4</ecNumber>
    </recommendedName>
</protein>
<keyword evidence="4" id="KW-0548">Nucleotidyltransferase</keyword>
<dbReference type="InterPro" id="IPR050951">
    <property type="entry name" value="Retrovirus_Pol_polyprotein"/>
</dbReference>
<organism evidence="10 11">
    <name type="scientific">Polypterus senegalus</name>
    <name type="common">Senegal bichir</name>
    <dbReference type="NCBI Taxonomy" id="55291"/>
    <lineage>
        <taxon>Eukaryota</taxon>
        <taxon>Metazoa</taxon>
        <taxon>Chordata</taxon>
        <taxon>Craniata</taxon>
        <taxon>Vertebrata</taxon>
        <taxon>Euteleostomi</taxon>
        <taxon>Actinopterygii</taxon>
        <taxon>Polypteriformes</taxon>
        <taxon>Polypteridae</taxon>
        <taxon>Polypterus</taxon>
    </lineage>
</organism>
<dbReference type="PROSITE" id="PS50878">
    <property type="entry name" value="RT_POL"/>
    <property type="match status" value="1"/>
</dbReference>
<dbReference type="GO" id="GO:0004523">
    <property type="term" value="F:RNA-DNA hybrid ribonuclease activity"/>
    <property type="evidence" value="ECO:0007669"/>
    <property type="project" value="UniProtKB-EC"/>
</dbReference>
<evidence type="ECO:0000256" key="3">
    <source>
        <dbReference type="ARBA" id="ARBA00022679"/>
    </source>
</evidence>
<sequence length="298" mass="34185">MPFGLHGAAANFQRLMDKVLQGAEGYARAYIDDVVVFSQSWEDHLKHLAEVFDRLKDAGLVINPEKTVLCKDEVQYLGYTIGGGIIRPQVDKVAAIQNRLQPATKRQVRSFLGLVGWYRRFIPNFSSIAAPLSDLLKNQAPRNIKWTETCEHAFNTLKKVFCENVLLHCPDFSKPFILQVDASGEGLGAALMQGEGEERRPILFISRKLFDREKKYAVLEKEGLAIKWAIDSLKYYLLSTEFVVESDHRALQWIQRMRHSNARVARWYLSLQPYKFQVRYVSGKKNLVADYLSRLCDL</sequence>
<dbReference type="GO" id="GO:0003964">
    <property type="term" value="F:RNA-directed DNA polymerase activity"/>
    <property type="evidence" value="ECO:0007669"/>
    <property type="project" value="UniProtKB-KW"/>
</dbReference>
<name>A0A8X8BWS5_POLSE</name>
<dbReference type="Gene3D" id="3.30.70.270">
    <property type="match status" value="2"/>
</dbReference>
<dbReference type="FunFam" id="3.30.70.270:FF:000003">
    <property type="entry name" value="Transposon Ty3-G Gag-Pol polyprotein"/>
    <property type="match status" value="1"/>
</dbReference>
<dbReference type="CDD" id="cd01647">
    <property type="entry name" value="RT_LTR"/>
    <property type="match status" value="1"/>
</dbReference>
<evidence type="ECO:0000256" key="5">
    <source>
        <dbReference type="ARBA" id="ARBA00022722"/>
    </source>
</evidence>
<comment type="similarity">
    <text evidence="1">Belongs to the beta type-B retroviral polymerase family. HERV class-II K(HML-2) pol subfamily.</text>
</comment>
<dbReference type="Gene3D" id="3.10.20.370">
    <property type="match status" value="1"/>
</dbReference>
<dbReference type="CDD" id="cd09274">
    <property type="entry name" value="RNase_HI_RT_Ty3"/>
    <property type="match status" value="1"/>
</dbReference>
<evidence type="ECO:0000313" key="10">
    <source>
        <dbReference type="EMBL" id="KAG2469484.1"/>
    </source>
</evidence>